<protein>
    <recommendedName>
        <fullName evidence="3">Class I lanthipeptide</fullName>
    </recommendedName>
</protein>
<proteinExistence type="predicted"/>
<name>A0A7H1DXE2_9FLAO</name>
<dbReference type="KEGG" id="cmaq:H0S70_01250"/>
<accession>A0A7H1DXE2</accession>
<dbReference type="RefSeq" id="WP_188321406.1">
    <property type="nucleotide sequence ID" value="NZ_CP060203.1"/>
</dbReference>
<keyword evidence="2" id="KW-1185">Reference proteome</keyword>
<reference evidence="1 2" key="1">
    <citation type="submission" date="2020-07" db="EMBL/GenBank/DDBJ databases">
        <title>Complete genome and description of Chryseobacterium manosquense strain Marseille-Q2069 sp. nov.</title>
        <authorList>
            <person name="Boxberger M."/>
        </authorList>
    </citation>
    <scope>NUCLEOTIDE SEQUENCE [LARGE SCALE GENOMIC DNA]</scope>
    <source>
        <strain evidence="1 2">Marseille-Q2069</strain>
    </source>
</reference>
<dbReference type="AlphaFoldDB" id="A0A7H1DXE2"/>
<gene>
    <name evidence="1" type="ORF">H0S70_01250</name>
</gene>
<dbReference type="Proteomes" id="UP000516438">
    <property type="component" value="Chromosome"/>
</dbReference>
<evidence type="ECO:0000313" key="2">
    <source>
        <dbReference type="Proteomes" id="UP000516438"/>
    </source>
</evidence>
<evidence type="ECO:0008006" key="3">
    <source>
        <dbReference type="Google" id="ProtNLM"/>
    </source>
</evidence>
<evidence type="ECO:0000313" key="1">
    <source>
        <dbReference type="EMBL" id="QNS41650.1"/>
    </source>
</evidence>
<dbReference type="EMBL" id="CP060203">
    <property type="protein sequence ID" value="QNS41650.1"/>
    <property type="molecule type" value="Genomic_DNA"/>
</dbReference>
<sequence length="62" mass="6644">MEKKNQNKRFQELAKKVQTLSETQKGKLKGGFSAFSANVPISDPTNVNVDVASGHTCACACS</sequence>
<organism evidence="1 2">
    <name type="scientific">Chryseobacterium manosquense</name>
    <dbReference type="NCBI Taxonomy" id="2754694"/>
    <lineage>
        <taxon>Bacteria</taxon>
        <taxon>Pseudomonadati</taxon>
        <taxon>Bacteroidota</taxon>
        <taxon>Flavobacteriia</taxon>
        <taxon>Flavobacteriales</taxon>
        <taxon>Weeksellaceae</taxon>
        <taxon>Chryseobacterium group</taxon>
        <taxon>Chryseobacterium</taxon>
    </lineage>
</organism>